<comment type="subunit">
    <text evidence="2">Homotetramer.</text>
</comment>
<evidence type="ECO:0000256" key="2">
    <source>
        <dbReference type="HAMAP-Rule" id="MF_00984"/>
    </source>
</evidence>
<dbReference type="PROSITE" id="PS50935">
    <property type="entry name" value="SSB"/>
    <property type="match status" value="1"/>
</dbReference>
<keyword evidence="2" id="KW-0235">DNA replication</keyword>
<keyword evidence="2" id="KW-0233">DNA recombination</keyword>
<keyword evidence="2" id="KW-0234">DNA repair</keyword>
<comment type="caution">
    <text evidence="2">Lacks conserved residue(s) required for the propagation of feature annotation.</text>
</comment>
<dbReference type="GO" id="GO:0006260">
    <property type="term" value="P:DNA replication"/>
    <property type="evidence" value="ECO:0007669"/>
    <property type="project" value="UniProtKB-UniRule"/>
</dbReference>
<dbReference type="GO" id="GO:0006310">
    <property type="term" value="P:DNA recombination"/>
    <property type="evidence" value="ECO:0007669"/>
    <property type="project" value="UniProtKB-UniRule"/>
</dbReference>
<dbReference type="EMBL" id="CP101717">
    <property type="protein sequence ID" value="WLD59070.1"/>
    <property type="molecule type" value="Genomic_DNA"/>
</dbReference>
<dbReference type="GO" id="GO:0009295">
    <property type="term" value="C:nucleoid"/>
    <property type="evidence" value="ECO:0007669"/>
    <property type="project" value="TreeGrafter"/>
</dbReference>
<dbReference type="GO" id="GO:0006281">
    <property type="term" value="P:DNA repair"/>
    <property type="evidence" value="ECO:0007669"/>
    <property type="project" value="UniProtKB-UniRule"/>
</dbReference>
<dbReference type="InterPro" id="IPR012340">
    <property type="entry name" value="NA-bd_OB-fold"/>
</dbReference>
<dbReference type="InterPro" id="IPR000424">
    <property type="entry name" value="Primosome_PriB/ssb"/>
</dbReference>
<reference evidence="5" key="1">
    <citation type="submission" date="2022-07" db="EMBL/GenBank/DDBJ databases">
        <title>Complete genome sequence of Salinispirillum sp. LH10-3-1 capable of multiple carbohydrate inversion isolated from a soda lake.</title>
        <authorList>
            <person name="Liu J."/>
            <person name="Zhai Y."/>
            <person name="Zhang H."/>
            <person name="Yang H."/>
            <person name="Qu J."/>
            <person name="Li J."/>
        </authorList>
    </citation>
    <scope>NUCLEOTIDE SEQUENCE</scope>
    <source>
        <strain evidence="5">LH 10-3-1</strain>
    </source>
</reference>
<dbReference type="GO" id="GO:0003697">
    <property type="term" value="F:single-stranded DNA binding"/>
    <property type="evidence" value="ECO:0007669"/>
    <property type="project" value="UniProtKB-UniRule"/>
</dbReference>
<evidence type="ECO:0000256" key="3">
    <source>
        <dbReference type="PIRNR" id="PIRNR002070"/>
    </source>
</evidence>
<dbReference type="HAMAP" id="MF_00984">
    <property type="entry name" value="SSB"/>
    <property type="match status" value="1"/>
</dbReference>
<dbReference type="SUPFAM" id="SSF50249">
    <property type="entry name" value="Nucleic acid-binding proteins"/>
    <property type="match status" value="1"/>
</dbReference>
<keyword evidence="2" id="KW-0227">DNA damage</keyword>
<dbReference type="Pfam" id="PF00436">
    <property type="entry name" value="SSB"/>
    <property type="match status" value="1"/>
</dbReference>
<keyword evidence="1 2" id="KW-0238">DNA-binding</keyword>
<dbReference type="RefSeq" id="WP_304996360.1">
    <property type="nucleotide sequence ID" value="NZ_CP101717.1"/>
</dbReference>
<protein>
    <recommendedName>
        <fullName evidence="2 3">Single-stranded DNA-binding protein</fullName>
        <shortName evidence="2">SSB</shortName>
    </recommendedName>
</protein>
<name>A0AB38YJS9_9GAMM</name>
<dbReference type="PANTHER" id="PTHR10302">
    <property type="entry name" value="SINGLE-STRANDED DNA-BINDING PROTEIN"/>
    <property type="match status" value="1"/>
</dbReference>
<sequence length="185" mass="20080">MAKGTVNKVIILGRLGQDPDVKATASGTQVVNLNVATNELGMKDQSTGQRGPDQTEWHRCTLFGRQAEIAAQYLSKGSLVYLEGRLQTRKWQDQSGNDRWSTEIICNEMQLMGGGGQGGQGSQGQQYGGGQAQPAGNNYQQPNNNPFNQPNQPAPRQQAPQQQAPQQAAQQSTGSFDDFDDDIPF</sequence>
<dbReference type="PANTHER" id="PTHR10302:SF27">
    <property type="entry name" value="SINGLE-STRANDED DNA-BINDING PROTEIN"/>
    <property type="match status" value="1"/>
</dbReference>
<evidence type="ECO:0000256" key="1">
    <source>
        <dbReference type="ARBA" id="ARBA00023125"/>
    </source>
</evidence>
<dbReference type="Gene3D" id="2.40.50.140">
    <property type="entry name" value="Nucleic acid-binding proteins"/>
    <property type="match status" value="1"/>
</dbReference>
<organism evidence="5">
    <name type="scientific">Salinispirillum sp. LH 10-3-1</name>
    <dbReference type="NCBI Taxonomy" id="2952525"/>
    <lineage>
        <taxon>Bacteria</taxon>
        <taxon>Pseudomonadati</taxon>
        <taxon>Pseudomonadota</taxon>
        <taxon>Gammaproteobacteria</taxon>
        <taxon>Oceanospirillales</taxon>
        <taxon>Saccharospirillaceae</taxon>
        <taxon>Salinispirillum</taxon>
    </lineage>
</organism>
<dbReference type="AlphaFoldDB" id="A0AB38YJS9"/>
<feature type="short sequence motif" description="Important for interaction with partner proteins" evidence="2">
    <location>
        <begin position="180"/>
        <end position="185"/>
    </location>
</feature>
<evidence type="ECO:0000313" key="5">
    <source>
        <dbReference type="EMBL" id="WLD59070.1"/>
    </source>
</evidence>
<proteinExistence type="inferred from homology"/>
<dbReference type="InterPro" id="IPR011344">
    <property type="entry name" value="ssDNA-bd"/>
</dbReference>
<dbReference type="CDD" id="cd04496">
    <property type="entry name" value="SSB_OBF"/>
    <property type="match status" value="1"/>
</dbReference>
<feature type="compositionally biased region" description="Gly residues" evidence="4">
    <location>
        <begin position="112"/>
        <end position="131"/>
    </location>
</feature>
<feature type="region of interest" description="Disordered" evidence="4">
    <location>
        <begin position="111"/>
        <end position="185"/>
    </location>
</feature>
<dbReference type="PIRSF" id="PIRSF002070">
    <property type="entry name" value="SSB"/>
    <property type="match status" value="1"/>
</dbReference>
<feature type="compositionally biased region" description="Low complexity" evidence="4">
    <location>
        <begin position="132"/>
        <end position="171"/>
    </location>
</feature>
<comment type="function">
    <text evidence="2">Plays an important role in DNA replication, recombination and repair. Binds to ssDNA and to an array of partner proteins to recruit them to their sites of action during DNA metabolism.</text>
</comment>
<evidence type="ECO:0000256" key="4">
    <source>
        <dbReference type="SAM" id="MobiDB-lite"/>
    </source>
</evidence>
<dbReference type="NCBIfam" id="TIGR00621">
    <property type="entry name" value="ssb"/>
    <property type="match status" value="1"/>
</dbReference>
<accession>A0AB38YJS9</accession>
<gene>
    <name evidence="5" type="primary">ssb</name>
    <name evidence="5" type="ORF">NFC81_04600</name>
</gene>